<dbReference type="SUPFAM" id="SSF159888">
    <property type="entry name" value="YdhG-like"/>
    <property type="match status" value="1"/>
</dbReference>
<organism evidence="2 3">
    <name type="scientific">Rubrivirga marina</name>
    <dbReference type="NCBI Taxonomy" id="1196024"/>
    <lineage>
        <taxon>Bacteria</taxon>
        <taxon>Pseudomonadati</taxon>
        <taxon>Rhodothermota</taxon>
        <taxon>Rhodothermia</taxon>
        <taxon>Rhodothermales</taxon>
        <taxon>Rubricoccaceae</taxon>
        <taxon>Rubrivirga</taxon>
    </lineage>
</organism>
<keyword evidence="3" id="KW-1185">Reference proteome</keyword>
<dbReference type="AlphaFoldDB" id="A0A271IWS2"/>
<accession>A0A271IWS2</accession>
<comment type="caution">
    <text evidence="2">The sequence shown here is derived from an EMBL/GenBank/DDBJ whole genome shotgun (WGS) entry which is preliminary data.</text>
</comment>
<name>A0A271IWS2_9BACT</name>
<evidence type="ECO:0000313" key="3">
    <source>
        <dbReference type="Proteomes" id="UP000216339"/>
    </source>
</evidence>
<dbReference type="EMBL" id="MQWD01000001">
    <property type="protein sequence ID" value="PAP75681.1"/>
    <property type="molecule type" value="Genomic_DNA"/>
</dbReference>
<reference evidence="2 3" key="1">
    <citation type="submission" date="2016-11" db="EMBL/GenBank/DDBJ databases">
        <title>Study of marine rhodopsin-containing bacteria.</title>
        <authorList>
            <person name="Yoshizawa S."/>
            <person name="Kumagai Y."/>
            <person name="Kogure K."/>
        </authorList>
    </citation>
    <scope>NUCLEOTIDE SEQUENCE [LARGE SCALE GENOMIC DNA]</scope>
    <source>
        <strain evidence="2 3">SAORIC-28</strain>
    </source>
</reference>
<dbReference type="Gene3D" id="3.90.1150.200">
    <property type="match status" value="1"/>
</dbReference>
<protein>
    <recommendedName>
        <fullName evidence="1">YdhG-like domain-containing protein</fullName>
    </recommendedName>
</protein>
<dbReference type="InterPro" id="IPR014922">
    <property type="entry name" value="YdhG-like"/>
</dbReference>
<gene>
    <name evidence="2" type="ORF">BSZ37_04140</name>
</gene>
<evidence type="ECO:0000259" key="1">
    <source>
        <dbReference type="Pfam" id="PF08818"/>
    </source>
</evidence>
<dbReference type="Pfam" id="PF08818">
    <property type="entry name" value="DUF1801"/>
    <property type="match status" value="1"/>
</dbReference>
<evidence type="ECO:0000313" key="2">
    <source>
        <dbReference type="EMBL" id="PAP75681.1"/>
    </source>
</evidence>
<dbReference type="OrthoDB" id="5951444at2"/>
<dbReference type="RefSeq" id="WP_095509324.1">
    <property type="nucleotide sequence ID" value="NZ_MQWD01000001.1"/>
</dbReference>
<sequence length="140" mass="15719">MSDLKTQPTGASVDAFIDGLDSERRREESRRLVEILRDVTGEEPEMWGEKIVGFGRYHYRYASGHEGDWMRIGFAPSKRHLSLYCMGGAADAHADILGRLGPHRTGSGCVYVTRLDRVDEGVLRELFEANLARLAATYDD</sequence>
<dbReference type="Proteomes" id="UP000216339">
    <property type="component" value="Unassembled WGS sequence"/>
</dbReference>
<feature type="domain" description="YdhG-like" evidence="1">
    <location>
        <begin position="25"/>
        <end position="130"/>
    </location>
</feature>
<proteinExistence type="predicted"/>